<sequence>MKSPLNGFLPIKEEIKDESNASDYVEEIVNTEMKSYDSSQEMIGSTSYHCMLDNKAKITSHTNLAPVDSFQQDRLYDTSWHCLKCDWIEDLSSHFQKKLKAICMSVHCTLPAMFGKPVV</sequence>
<dbReference type="AlphaFoldDB" id="A0A7R9DAF3"/>
<accession>A0A7R9DAF3</accession>
<reference evidence="1" key="1">
    <citation type="submission" date="2020-11" db="EMBL/GenBank/DDBJ databases">
        <authorList>
            <person name="Tran Van P."/>
        </authorList>
    </citation>
    <scope>NUCLEOTIDE SEQUENCE</scope>
</reference>
<gene>
    <name evidence="1" type="ORF">TCEB3V08_LOCUS10751</name>
</gene>
<protein>
    <submittedName>
        <fullName evidence="1">Uncharacterized protein</fullName>
    </submittedName>
</protein>
<proteinExistence type="predicted"/>
<dbReference type="EMBL" id="OC321973">
    <property type="protein sequence ID" value="CAD7411015.1"/>
    <property type="molecule type" value="Genomic_DNA"/>
</dbReference>
<evidence type="ECO:0000313" key="1">
    <source>
        <dbReference type="EMBL" id="CAD7411015.1"/>
    </source>
</evidence>
<name>A0A7R9DAF3_TIMCR</name>
<organism evidence="1">
    <name type="scientific">Timema cristinae</name>
    <name type="common">Walking stick</name>
    <dbReference type="NCBI Taxonomy" id="61476"/>
    <lineage>
        <taxon>Eukaryota</taxon>
        <taxon>Metazoa</taxon>
        <taxon>Ecdysozoa</taxon>
        <taxon>Arthropoda</taxon>
        <taxon>Hexapoda</taxon>
        <taxon>Insecta</taxon>
        <taxon>Pterygota</taxon>
        <taxon>Neoptera</taxon>
        <taxon>Polyneoptera</taxon>
        <taxon>Phasmatodea</taxon>
        <taxon>Timematodea</taxon>
        <taxon>Timematoidea</taxon>
        <taxon>Timematidae</taxon>
        <taxon>Timema</taxon>
    </lineage>
</organism>